<dbReference type="PROSITE" id="PS50043">
    <property type="entry name" value="HTH_LUXR_2"/>
    <property type="match status" value="1"/>
</dbReference>
<dbReference type="CDD" id="cd06170">
    <property type="entry name" value="LuxR_C_like"/>
    <property type="match status" value="1"/>
</dbReference>
<evidence type="ECO:0000256" key="1">
    <source>
        <dbReference type="ARBA" id="ARBA00023015"/>
    </source>
</evidence>
<dbReference type="SMART" id="SM00421">
    <property type="entry name" value="HTH_LUXR"/>
    <property type="match status" value="1"/>
</dbReference>
<accession>A0ABT0L5P9</accession>
<evidence type="ECO:0000313" key="5">
    <source>
        <dbReference type="EMBL" id="MCL1123016.1"/>
    </source>
</evidence>
<dbReference type="Pfam" id="PF00196">
    <property type="entry name" value="GerE"/>
    <property type="match status" value="1"/>
</dbReference>
<keyword evidence="2" id="KW-0238">DNA-binding</keyword>
<reference evidence="5 6" key="1">
    <citation type="submission" date="2022-01" db="EMBL/GenBank/DDBJ databases">
        <title>Whole genome-based taxonomy of the Shewanellaceae.</title>
        <authorList>
            <person name="Martin-Rodriguez A.J."/>
        </authorList>
    </citation>
    <scope>NUCLEOTIDE SEQUENCE [LARGE SCALE GENOMIC DNA]</scope>
    <source>
        <strain evidence="5 6">DSM 17177</strain>
    </source>
</reference>
<evidence type="ECO:0000256" key="2">
    <source>
        <dbReference type="ARBA" id="ARBA00023125"/>
    </source>
</evidence>
<gene>
    <name evidence="5" type="ORF">L2764_00590</name>
</gene>
<organism evidence="5 6">
    <name type="scientific">Shewanella surugensis</name>
    <dbReference type="NCBI Taxonomy" id="212020"/>
    <lineage>
        <taxon>Bacteria</taxon>
        <taxon>Pseudomonadati</taxon>
        <taxon>Pseudomonadota</taxon>
        <taxon>Gammaproteobacteria</taxon>
        <taxon>Alteromonadales</taxon>
        <taxon>Shewanellaceae</taxon>
        <taxon>Shewanella</taxon>
    </lineage>
</organism>
<dbReference type="PANTHER" id="PTHR44688">
    <property type="entry name" value="DNA-BINDING TRANSCRIPTIONAL ACTIVATOR DEVR_DOSR"/>
    <property type="match status" value="1"/>
</dbReference>
<dbReference type="EMBL" id="JAKIKS010000001">
    <property type="protein sequence ID" value="MCL1123016.1"/>
    <property type="molecule type" value="Genomic_DNA"/>
</dbReference>
<dbReference type="Gene3D" id="1.10.10.10">
    <property type="entry name" value="Winged helix-like DNA-binding domain superfamily/Winged helix DNA-binding domain"/>
    <property type="match status" value="1"/>
</dbReference>
<keyword evidence="1" id="KW-0805">Transcription regulation</keyword>
<keyword evidence="3" id="KW-0804">Transcription</keyword>
<evidence type="ECO:0000313" key="6">
    <source>
        <dbReference type="Proteomes" id="UP001203423"/>
    </source>
</evidence>
<protein>
    <submittedName>
        <fullName evidence="5">Helix-turn-helix transcriptional regulator</fullName>
    </submittedName>
</protein>
<dbReference type="InterPro" id="IPR000792">
    <property type="entry name" value="Tscrpt_reg_LuxR_C"/>
</dbReference>
<sequence>MSNIDICIADLYRLAATSSSDYRRRALAQIAQVIDFDGALWGCGRLDSDSFHSVDVLGVDETYSSALAQTKTINPFFEALKKQPGVTLDMSSVLADELFYSSSVYIDFFSQYGVERIIGILLPDASTGIVDLISLYRFEKHNPFSLNDTQNLDRLGFHLVSSASHYYFLHLTQRKKSHAQEALAICDKYGLFFEAQPRFMALLRQYYPQYSSGHLPFSVFDHALLEKGLQMTSNAFGDLYCIALWETRTVDLLSLREKEVVKWVTKGLSFKEAAREMGVAPSTVSNHLYKIYRKLNIASRTELAQLETQTQ</sequence>
<proteinExistence type="predicted"/>
<dbReference type="InterPro" id="IPR016032">
    <property type="entry name" value="Sig_transdc_resp-reg_C-effctor"/>
</dbReference>
<dbReference type="PANTHER" id="PTHR44688:SF16">
    <property type="entry name" value="DNA-BINDING TRANSCRIPTIONAL ACTIVATOR DEVR_DOSR"/>
    <property type="match status" value="1"/>
</dbReference>
<evidence type="ECO:0000259" key="4">
    <source>
        <dbReference type="PROSITE" id="PS50043"/>
    </source>
</evidence>
<keyword evidence="6" id="KW-1185">Reference proteome</keyword>
<comment type="caution">
    <text evidence="5">The sequence shown here is derived from an EMBL/GenBank/DDBJ whole genome shotgun (WGS) entry which is preliminary data.</text>
</comment>
<dbReference type="Proteomes" id="UP001203423">
    <property type="component" value="Unassembled WGS sequence"/>
</dbReference>
<feature type="domain" description="HTH luxR-type" evidence="4">
    <location>
        <begin position="246"/>
        <end position="311"/>
    </location>
</feature>
<dbReference type="RefSeq" id="WP_248938297.1">
    <property type="nucleotide sequence ID" value="NZ_JAKIKS010000001.1"/>
</dbReference>
<dbReference type="InterPro" id="IPR036388">
    <property type="entry name" value="WH-like_DNA-bd_sf"/>
</dbReference>
<dbReference type="PRINTS" id="PR00038">
    <property type="entry name" value="HTHLUXR"/>
</dbReference>
<evidence type="ECO:0000256" key="3">
    <source>
        <dbReference type="ARBA" id="ARBA00023163"/>
    </source>
</evidence>
<dbReference type="SUPFAM" id="SSF46894">
    <property type="entry name" value="C-terminal effector domain of the bipartite response regulators"/>
    <property type="match status" value="1"/>
</dbReference>
<name>A0ABT0L5P9_9GAMM</name>